<reference evidence="1" key="1">
    <citation type="submission" date="2020-08" db="EMBL/GenBank/DDBJ databases">
        <title>Multicomponent nature underlies the extraordinary mechanical properties of spider dragline silk.</title>
        <authorList>
            <person name="Kono N."/>
            <person name="Nakamura H."/>
            <person name="Mori M."/>
            <person name="Yoshida Y."/>
            <person name="Ohtoshi R."/>
            <person name="Malay A.D."/>
            <person name="Moran D.A.P."/>
            <person name="Tomita M."/>
            <person name="Numata K."/>
            <person name="Arakawa K."/>
        </authorList>
    </citation>
    <scope>NUCLEOTIDE SEQUENCE</scope>
</reference>
<name>A0A8X6NW09_NEPPI</name>
<keyword evidence="2" id="KW-1185">Reference proteome</keyword>
<evidence type="ECO:0000313" key="1">
    <source>
        <dbReference type="EMBL" id="GFT34296.1"/>
    </source>
</evidence>
<accession>A0A8X6NW09</accession>
<dbReference type="Proteomes" id="UP000887013">
    <property type="component" value="Unassembled WGS sequence"/>
</dbReference>
<sequence>MEKSGEQETGMAHGVAVRRRRAILWQACSVNLLGGHVGSWYQNMAARSAQHNQPASKIKMKNMHDENKGWADEALGRAGMVKWRQKNRQAWHQASWEMAVKIRTSWQLA</sequence>
<dbReference type="EMBL" id="BMAW01013480">
    <property type="protein sequence ID" value="GFT34296.1"/>
    <property type="molecule type" value="Genomic_DNA"/>
</dbReference>
<proteinExistence type="predicted"/>
<comment type="caution">
    <text evidence="1">The sequence shown here is derived from an EMBL/GenBank/DDBJ whole genome shotgun (WGS) entry which is preliminary data.</text>
</comment>
<evidence type="ECO:0000313" key="2">
    <source>
        <dbReference type="Proteomes" id="UP000887013"/>
    </source>
</evidence>
<protein>
    <submittedName>
        <fullName evidence="1">Uncharacterized protein</fullName>
    </submittedName>
</protein>
<dbReference type="AlphaFoldDB" id="A0A8X6NW09"/>
<organism evidence="1 2">
    <name type="scientific">Nephila pilipes</name>
    <name type="common">Giant wood spider</name>
    <name type="synonym">Nephila maculata</name>
    <dbReference type="NCBI Taxonomy" id="299642"/>
    <lineage>
        <taxon>Eukaryota</taxon>
        <taxon>Metazoa</taxon>
        <taxon>Ecdysozoa</taxon>
        <taxon>Arthropoda</taxon>
        <taxon>Chelicerata</taxon>
        <taxon>Arachnida</taxon>
        <taxon>Araneae</taxon>
        <taxon>Araneomorphae</taxon>
        <taxon>Entelegynae</taxon>
        <taxon>Araneoidea</taxon>
        <taxon>Nephilidae</taxon>
        <taxon>Nephila</taxon>
    </lineage>
</organism>
<gene>
    <name evidence="1" type="ORF">NPIL_107431</name>
</gene>